<dbReference type="EMBL" id="CP002798">
    <property type="protein sequence ID" value="AEG48701.1"/>
    <property type="molecule type" value="Genomic_DNA"/>
</dbReference>
<dbReference type="InterPro" id="IPR011057">
    <property type="entry name" value="Mss4-like_sf"/>
</dbReference>
<reference evidence="5 6" key="1">
    <citation type="submission" date="2011-05" db="EMBL/GenBank/DDBJ databases">
        <title>Complete sequence of chromosome 1 of Sphingobium chlorophenolicum L-1.</title>
        <authorList>
            <consortium name="US DOE Joint Genome Institute"/>
            <person name="Lucas S."/>
            <person name="Han J."/>
            <person name="Lapidus A."/>
            <person name="Cheng J.-F."/>
            <person name="Goodwin L."/>
            <person name="Pitluck S."/>
            <person name="Peters L."/>
            <person name="Daligault H."/>
            <person name="Han C."/>
            <person name="Tapia R."/>
            <person name="Land M."/>
            <person name="Hauser L."/>
            <person name="Kyrpides N."/>
            <person name="Ivanova N."/>
            <person name="Pagani I."/>
            <person name="Turner P."/>
            <person name="Copley S."/>
            <person name="Woyke T."/>
        </authorList>
    </citation>
    <scope>NUCLEOTIDE SEQUENCE [LARGE SCALE GENOMIC DNA]</scope>
    <source>
        <strain evidence="5 6">L-1</strain>
    </source>
</reference>
<dbReference type="PROSITE" id="PS51891">
    <property type="entry name" value="CENP_V_GFA"/>
    <property type="match status" value="1"/>
</dbReference>
<evidence type="ECO:0000313" key="6">
    <source>
        <dbReference type="Proteomes" id="UP000007150"/>
    </source>
</evidence>
<evidence type="ECO:0000256" key="3">
    <source>
        <dbReference type="ARBA" id="ARBA00022833"/>
    </source>
</evidence>
<keyword evidence="2" id="KW-0479">Metal-binding</keyword>
<dbReference type="GO" id="GO:0046872">
    <property type="term" value="F:metal ion binding"/>
    <property type="evidence" value="ECO:0007669"/>
    <property type="project" value="UniProtKB-KW"/>
</dbReference>
<name>F6EU72_SPHCR</name>
<dbReference type="STRING" id="690566.Sphch_1010"/>
<keyword evidence="3" id="KW-0862">Zinc</keyword>
<gene>
    <name evidence="5" type="ORF">Sphch_1010</name>
</gene>
<evidence type="ECO:0000256" key="2">
    <source>
        <dbReference type="ARBA" id="ARBA00022723"/>
    </source>
</evidence>
<dbReference type="InterPro" id="IPR006913">
    <property type="entry name" value="CENP-V/GFA"/>
</dbReference>
<sequence>MISLSCLCGQIRIELAKRPDYIHECNCTLCSKSGARWSYFHPSDASAHGVAAGYCREDKDYPAAEIRFCANCGSTTHFNLTASAAAKFGNTLMGVNMLLADERDLAGLELRFPDGKAWTGDGEFAYVRPPRIIGQA</sequence>
<organism evidence="5 6">
    <name type="scientific">Sphingobium chlorophenolicum L-1</name>
    <dbReference type="NCBI Taxonomy" id="690566"/>
    <lineage>
        <taxon>Bacteria</taxon>
        <taxon>Pseudomonadati</taxon>
        <taxon>Pseudomonadota</taxon>
        <taxon>Alphaproteobacteria</taxon>
        <taxon>Sphingomonadales</taxon>
        <taxon>Sphingomonadaceae</taxon>
        <taxon>Sphingobium</taxon>
    </lineage>
</organism>
<accession>F6EU72</accession>
<dbReference type="AlphaFoldDB" id="F6EU72"/>
<evidence type="ECO:0000313" key="5">
    <source>
        <dbReference type="EMBL" id="AEG48701.1"/>
    </source>
</evidence>
<protein>
    <submittedName>
        <fullName evidence="5">Glutathione-dependent formaldehyde-activating GFA</fullName>
    </submittedName>
</protein>
<proteinExistence type="inferred from homology"/>
<dbReference type="SUPFAM" id="SSF51316">
    <property type="entry name" value="Mss4-like"/>
    <property type="match status" value="1"/>
</dbReference>
<evidence type="ECO:0000256" key="1">
    <source>
        <dbReference type="ARBA" id="ARBA00005495"/>
    </source>
</evidence>
<dbReference type="KEGG" id="sch:Sphch_1010"/>
<dbReference type="Pfam" id="PF04828">
    <property type="entry name" value="GFA"/>
    <property type="match status" value="1"/>
</dbReference>
<dbReference type="GO" id="GO:0016846">
    <property type="term" value="F:carbon-sulfur lyase activity"/>
    <property type="evidence" value="ECO:0007669"/>
    <property type="project" value="InterPro"/>
</dbReference>
<dbReference type="HOGENOM" id="CLU_055491_7_1_5"/>
<comment type="similarity">
    <text evidence="1">Belongs to the Gfa family.</text>
</comment>
<dbReference type="Proteomes" id="UP000007150">
    <property type="component" value="Chromosome 1"/>
</dbReference>
<keyword evidence="6" id="KW-1185">Reference proteome</keyword>
<feature type="domain" description="CENP-V/GFA" evidence="4">
    <location>
        <begin position="1"/>
        <end position="119"/>
    </location>
</feature>
<evidence type="ECO:0000259" key="4">
    <source>
        <dbReference type="PROSITE" id="PS51891"/>
    </source>
</evidence>
<dbReference type="Gene3D" id="2.170.150.70">
    <property type="match status" value="1"/>
</dbReference>
<dbReference type="RefSeq" id="WP_013846964.1">
    <property type="nucleotide sequence ID" value="NC_015593.1"/>
</dbReference>